<dbReference type="EMBL" id="CP097505">
    <property type="protein sequence ID" value="URD93849.1"/>
    <property type="molecule type" value="Genomic_DNA"/>
</dbReference>
<name>A0A9E7FE87_9LILI</name>
<dbReference type="EMBL" id="CP097505">
    <property type="protein sequence ID" value="URD93848.1"/>
    <property type="molecule type" value="Genomic_DNA"/>
</dbReference>
<dbReference type="PANTHER" id="PTHR34055:SF1">
    <property type="entry name" value="EXPRESSED PROTEIN"/>
    <property type="match status" value="1"/>
</dbReference>
<feature type="compositionally biased region" description="Basic residues" evidence="1">
    <location>
        <begin position="120"/>
        <end position="129"/>
    </location>
</feature>
<sequence>MGRGKGKGKKLTLATGNEDQGSGDEEAIPAYKRRRGRPQRPLKDDIDEDVTEKIEVGEDDVKLTAAPSKDPKVSTVVNGKKRKRHGKAKDNPDLILEKNFGAGSKSKNDDATGANGFRHTGSRRKSKPRRAAEAGVECK</sequence>
<feature type="compositionally biased region" description="Basic residues" evidence="1">
    <location>
        <begin position="1"/>
        <end position="10"/>
    </location>
</feature>
<gene>
    <name evidence="2" type="ORF">MUK42_06931</name>
</gene>
<evidence type="ECO:0000313" key="2">
    <source>
        <dbReference type="EMBL" id="URD93848.1"/>
    </source>
</evidence>
<evidence type="ECO:0000313" key="3">
    <source>
        <dbReference type="Proteomes" id="UP001055439"/>
    </source>
</evidence>
<proteinExistence type="predicted"/>
<organism evidence="2 3">
    <name type="scientific">Musa troglodytarum</name>
    <name type="common">fe'i banana</name>
    <dbReference type="NCBI Taxonomy" id="320322"/>
    <lineage>
        <taxon>Eukaryota</taxon>
        <taxon>Viridiplantae</taxon>
        <taxon>Streptophyta</taxon>
        <taxon>Embryophyta</taxon>
        <taxon>Tracheophyta</taxon>
        <taxon>Spermatophyta</taxon>
        <taxon>Magnoliopsida</taxon>
        <taxon>Liliopsida</taxon>
        <taxon>Zingiberales</taxon>
        <taxon>Musaceae</taxon>
        <taxon>Musa</taxon>
    </lineage>
</organism>
<evidence type="ECO:0000256" key="1">
    <source>
        <dbReference type="SAM" id="MobiDB-lite"/>
    </source>
</evidence>
<dbReference type="Proteomes" id="UP001055439">
    <property type="component" value="Chromosome 3"/>
</dbReference>
<dbReference type="AlphaFoldDB" id="A0A9E7FE87"/>
<feature type="region of interest" description="Disordered" evidence="1">
    <location>
        <begin position="1"/>
        <end position="139"/>
    </location>
</feature>
<accession>A0A9E7FE87</accession>
<protein>
    <submittedName>
        <fullName evidence="2">Uncharacterized protein</fullName>
    </submittedName>
</protein>
<feature type="compositionally biased region" description="Basic and acidic residues" evidence="1">
    <location>
        <begin position="51"/>
        <end position="62"/>
    </location>
</feature>
<keyword evidence="3" id="KW-1185">Reference proteome</keyword>
<dbReference type="OrthoDB" id="693270at2759"/>
<reference evidence="2" key="1">
    <citation type="submission" date="2022-05" db="EMBL/GenBank/DDBJ databases">
        <title>The Musa troglodytarum L. genome provides insights into the mechanism of non-climacteric behaviour and enrichment of carotenoids.</title>
        <authorList>
            <person name="Wang J."/>
        </authorList>
    </citation>
    <scope>NUCLEOTIDE SEQUENCE</scope>
    <source>
        <tissue evidence="2">Leaf</tissue>
    </source>
</reference>
<feature type="compositionally biased region" description="Basic and acidic residues" evidence="1">
    <location>
        <begin position="130"/>
        <end position="139"/>
    </location>
</feature>
<dbReference type="PANTHER" id="PTHR34055">
    <property type="entry name" value="OS09G0491596 PROTEIN"/>
    <property type="match status" value="1"/>
</dbReference>
<feature type="compositionally biased region" description="Basic residues" evidence="1">
    <location>
        <begin position="31"/>
        <end position="40"/>
    </location>
</feature>